<reference evidence="1" key="2">
    <citation type="journal article" date="2023" name="BMC Genomics">
        <title>Pest status, molecular evolution, and epigenetic factors derived from the genome assembly of Frankliniella fusca, a thysanopteran phytovirus vector.</title>
        <authorList>
            <person name="Catto M.A."/>
            <person name="Labadie P.E."/>
            <person name="Jacobson A.L."/>
            <person name="Kennedy G.G."/>
            <person name="Srinivasan R."/>
            <person name="Hunt B.G."/>
        </authorList>
    </citation>
    <scope>NUCLEOTIDE SEQUENCE</scope>
    <source>
        <strain evidence="1">PL_HMW_Pooled</strain>
    </source>
</reference>
<comment type="caution">
    <text evidence="1">The sequence shown here is derived from an EMBL/GenBank/DDBJ whole genome shotgun (WGS) entry which is preliminary data.</text>
</comment>
<dbReference type="EMBL" id="JAHWGI010001147">
    <property type="protein sequence ID" value="KAK3923455.1"/>
    <property type="molecule type" value="Genomic_DNA"/>
</dbReference>
<dbReference type="AlphaFoldDB" id="A0AAE1HLB8"/>
<proteinExistence type="predicted"/>
<dbReference type="Proteomes" id="UP001219518">
    <property type="component" value="Unassembled WGS sequence"/>
</dbReference>
<accession>A0AAE1HLB8</accession>
<keyword evidence="2" id="KW-1185">Reference proteome</keyword>
<gene>
    <name evidence="1" type="ORF">KUF71_001863</name>
</gene>
<reference evidence="1" key="1">
    <citation type="submission" date="2021-07" db="EMBL/GenBank/DDBJ databases">
        <authorList>
            <person name="Catto M.A."/>
            <person name="Jacobson A."/>
            <person name="Kennedy G."/>
            <person name="Labadie P."/>
            <person name="Hunt B.G."/>
            <person name="Srinivasan R."/>
        </authorList>
    </citation>
    <scope>NUCLEOTIDE SEQUENCE</scope>
    <source>
        <strain evidence="1">PL_HMW_Pooled</strain>
        <tissue evidence="1">Head</tissue>
    </source>
</reference>
<organism evidence="1 2">
    <name type="scientific">Frankliniella fusca</name>
    <dbReference type="NCBI Taxonomy" id="407009"/>
    <lineage>
        <taxon>Eukaryota</taxon>
        <taxon>Metazoa</taxon>
        <taxon>Ecdysozoa</taxon>
        <taxon>Arthropoda</taxon>
        <taxon>Hexapoda</taxon>
        <taxon>Insecta</taxon>
        <taxon>Pterygota</taxon>
        <taxon>Neoptera</taxon>
        <taxon>Paraneoptera</taxon>
        <taxon>Thysanoptera</taxon>
        <taxon>Terebrantia</taxon>
        <taxon>Thripoidea</taxon>
        <taxon>Thripidae</taxon>
        <taxon>Frankliniella</taxon>
    </lineage>
</organism>
<evidence type="ECO:0000313" key="1">
    <source>
        <dbReference type="EMBL" id="KAK3923455.1"/>
    </source>
</evidence>
<name>A0AAE1HLB8_9NEOP</name>
<sequence length="392" mass="44491">MDSDSGRESFACTVDTVLLTPKSEVAECDVLLSPGVEVKYEECTEWPKESGFLRHVIIGQPVLEFDWGAFNIYICSYEAYQVITNCIPDCSNMKSGAAHLHLFAGSRCHFVVELQNDYSFPQISSMLERGRKIMWFAVQKCSFYLIDKVVRDKLRYLNQSLCFQSGVGINLFNDADASLHHQRQMIVNVIAADEVEFKSIFPGKCDHFFCMESILLNALKVSSSIRICTTSRNEKTEELLNALSVALHNFYQRGEQNNGKSLLHVPSAETVTSRHGCEDSGVDGVHTDFSTTEVKSVLEVDNNWLADMKSNIEAVSQPKPCNKKHQELPADVNPMPRISVERRLLLECPLCGMPFRSCKNRYQSLVSHIKRRHSHCEKRLLRIVHKKYVVDS</sequence>
<evidence type="ECO:0000313" key="2">
    <source>
        <dbReference type="Proteomes" id="UP001219518"/>
    </source>
</evidence>
<protein>
    <submittedName>
        <fullName evidence="1">Nonribosomal peptide synthetase 9</fullName>
    </submittedName>
</protein>